<protein>
    <submittedName>
        <fullName evidence="2">Uncharacterized protein</fullName>
    </submittedName>
</protein>
<feature type="region of interest" description="Disordered" evidence="1">
    <location>
        <begin position="169"/>
        <end position="246"/>
    </location>
</feature>
<sequence length="427" mass="47833">MSTCNATTAATKQIDHLYWPPKHLLPPTAKESDRIDLLAYLDAEVYNTRGSYPLKLPYGVTVLRDRVVLEMERFSSPSRDHQTALATQFQASFAEQGFAVVVKEWANPTQKRSILRVRLKCRFAGCKFHFQINWDQNMGYWFISRRRCGIFQHSCRSQEGPTPVEMMLSKRNVSDSPPPAYGAPVNKRARVDQSQVSSAASGPKEQQPFLITPPITNNTTVSIRSVSSDNGTDVPTVKKPVAKESANTMDFAESLLELSKGKNGSQDKDSQDQQQPQQREPQDPSKTEEQKREAPKQPHHQHHQYQPPSAPAPGPHSNVRTRPIVLGEIPHGTQAFQQMATTMGPNLFTHLVHGRGEMNLTMSFDGEGFVLRTHVPSVPPPLPPPPSQHAHRPMDPKSARMGPVNYPYLPPRRFPPNARNDPNVVML</sequence>
<accession>A0A7S2YAP6</accession>
<feature type="region of interest" description="Disordered" evidence="1">
    <location>
        <begin position="408"/>
        <end position="427"/>
    </location>
</feature>
<feature type="compositionally biased region" description="Polar residues" evidence="1">
    <location>
        <begin position="214"/>
        <end position="233"/>
    </location>
</feature>
<proteinExistence type="predicted"/>
<organism evidence="2">
    <name type="scientific">Entomoneis paludosa</name>
    <dbReference type="NCBI Taxonomy" id="265537"/>
    <lineage>
        <taxon>Eukaryota</taxon>
        <taxon>Sar</taxon>
        <taxon>Stramenopiles</taxon>
        <taxon>Ochrophyta</taxon>
        <taxon>Bacillariophyta</taxon>
        <taxon>Bacillariophyceae</taxon>
        <taxon>Bacillariophycidae</taxon>
        <taxon>Entomoneidaceae</taxon>
        <taxon>Entomoneis</taxon>
    </lineage>
</organism>
<evidence type="ECO:0000313" key="2">
    <source>
        <dbReference type="EMBL" id="CAD9963792.1"/>
    </source>
</evidence>
<dbReference type="EMBL" id="HBHT01016621">
    <property type="protein sequence ID" value="CAD9963792.1"/>
    <property type="molecule type" value="Transcribed_RNA"/>
</dbReference>
<gene>
    <name evidence="2" type="ORF">APAL1065_LOCUS11089</name>
</gene>
<feature type="region of interest" description="Disordered" evidence="1">
    <location>
        <begin position="260"/>
        <end position="321"/>
    </location>
</feature>
<dbReference type="AlphaFoldDB" id="A0A7S2YAP6"/>
<evidence type="ECO:0000256" key="1">
    <source>
        <dbReference type="SAM" id="MobiDB-lite"/>
    </source>
</evidence>
<reference evidence="2" key="1">
    <citation type="submission" date="2021-01" db="EMBL/GenBank/DDBJ databases">
        <authorList>
            <person name="Corre E."/>
            <person name="Pelletier E."/>
            <person name="Niang G."/>
            <person name="Scheremetjew M."/>
            <person name="Finn R."/>
            <person name="Kale V."/>
            <person name="Holt S."/>
            <person name="Cochrane G."/>
            <person name="Meng A."/>
            <person name="Brown T."/>
            <person name="Cohen L."/>
        </authorList>
    </citation>
    <scope>NUCLEOTIDE SEQUENCE</scope>
    <source>
        <strain evidence="2">CCMP125</strain>
    </source>
</reference>
<feature type="compositionally biased region" description="Basic and acidic residues" evidence="1">
    <location>
        <begin position="280"/>
        <end position="296"/>
    </location>
</feature>
<name>A0A7S2YAP6_9STRA</name>